<dbReference type="GeneID" id="36562970"/>
<proteinExistence type="predicted"/>
<gene>
    <name evidence="1" type="ORF">P170DRAFT_54613</name>
</gene>
<keyword evidence="2" id="KW-1185">Reference proteome</keyword>
<organism evidence="1 2">
    <name type="scientific">Aspergillus steynii IBT 23096</name>
    <dbReference type="NCBI Taxonomy" id="1392250"/>
    <lineage>
        <taxon>Eukaryota</taxon>
        <taxon>Fungi</taxon>
        <taxon>Dikarya</taxon>
        <taxon>Ascomycota</taxon>
        <taxon>Pezizomycotina</taxon>
        <taxon>Eurotiomycetes</taxon>
        <taxon>Eurotiomycetidae</taxon>
        <taxon>Eurotiales</taxon>
        <taxon>Aspergillaceae</taxon>
        <taxon>Aspergillus</taxon>
        <taxon>Aspergillus subgen. Circumdati</taxon>
    </lineage>
</organism>
<dbReference type="Proteomes" id="UP000234275">
    <property type="component" value="Unassembled WGS sequence"/>
</dbReference>
<evidence type="ECO:0000313" key="2">
    <source>
        <dbReference type="Proteomes" id="UP000234275"/>
    </source>
</evidence>
<dbReference type="EMBL" id="MSFO01000010">
    <property type="protein sequence ID" value="PLB43519.1"/>
    <property type="molecule type" value="Genomic_DNA"/>
</dbReference>
<name>A0A2I2FSC1_9EURO</name>
<sequence length="92" mass="10702">MMARMSLNELIIFGWRKISHRCGLMFFFFFLSPHPSRGCMRRKQGTKWRDMKIAFTYLQLVKRASGVNVSIGAAEASRPRSSLDWVALYDPK</sequence>
<accession>A0A2I2FSC1</accession>
<reference evidence="1 2" key="1">
    <citation type="submission" date="2016-12" db="EMBL/GenBank/DDBJ databases">
        <title>The genomes of Aspergillus section Nigri reveals drivers in fungal speciation.</title>
        <authorList>
            <consortium name="DOE Joint Genome Institute"/>
            <person name="Vesth T.C."/>
            <person name="Nybo J."/>
            <person name="Theobald S."/>
            <person name="Brandl J."/>
            <person name="Frisvad J.C."/>
            <person name="Nielsen K.F."/>
            <person name="Lyhne E.K."/>
            <person name="Kogle M.E."/>
            <person name="Kuo A."/>
            <person name="Riley R."/>
            <person name="Clum A."/>
            <person name="Nolan M."/>
            <person name="Lipzen A."/>
            <person name="Salamov A."/>
            <person name="Henrissat B."/>
            <person name="Wiebenga A."/>
            <person name="De Vries R.P."/>
            <person name="Grigoriev I.V."/>
            <person name="Mortensen U.H."/>
            <person name="Andersen M.R."/>
            <person name="Baker S.E."/>
        </authorList>
    </citation>
    <scope>NUCLEOTIDE SEQUENCE [LARGE SCALE GENOMIC DNA]</scope>
    <source>
        <strain evidence="1 2">IBT 23096</strain>
    </source>
</reference>
<evidence type="ECO:0000313" key="1">
    <source>
        <dbReference type="EMBL" id="PLB43519.1"/>
    </source>
</evidence>
<dbReference type="RefSeq" id="XP_024698821.1">
    <property type="nucleotide sequence ID" value="XM_024855264.1"/>
</dbReference>
<dbReference type="VEuPathDB" id="FungiDB:P170DRAFT_54613"/>
<protein>
    <submittedName>
        <fullName evidence="1">Uncharacterized protein</fullName>
    </submittedName>
</protein>
<comment type="caution">
    <text evidence="1">The sequence shown here is derived from an EMBL/GenBank/DDBJ whole genome shotgun (WGS) entry which is preliminary data.</text>
</comment>
<dbReference type="AlphaFoldDB" id="A0A2I2FSC1"/>